<dbReference type="Gene3D" id="2.60.40.1730">
    <property type="entry name" value="tricorn interacting facor f3 domain"/>
    <property type="match status" value="1"/>
</dbReference>
<keyword evidence="17" id="KW-1185">Reference proteome</keyword>
<dbReference type="InterPro" id="IPR050344">
    <property type="entry name" value="Peptidase_M1_aminopeptidases"/>
</dbReference>
<evidence type="ECO:0000313" key="17">
    <source>
        <dbReference type="Proteomes" id="UP001515100"/>
    </source>
</evidence>
<proteinExistence type="inferred from homology"/>
<dbReference type="PRINTS" id="PR00756">
    <property type="entry name" value="ALADIPTASE"/>
</dbReference>
<dbReference type="PANTHER" id="PTHR11533">
    <property type="entry name" value="PROTEASE M1 ZINC METALLOPROTEASE"/>
    <property type="match status" value="1"/>
</dbReference>
<dbReference type="GO" id="GO:0016020">
    <property type="term" value="C:membrane"/>
    <property type="evidence" value="ECO:0007669"/>
    <property type="project" value="TreeGrafter"/>
</dbReference>
<dbReference type="RefSeq" id="WP_129182563.1">
    <property type="nucleotide sequence ID" value="NZ_JAGIOG010000001.1"/>
</dbReference>
<dbReference type="SUPFAM" id="SSF55486">
    <property type="entry name" value="Metalloproteases ('zincins'), catalytic domain"/>
    <property type="match status" value="1"/>
</dbReference>
<evidence type="ECO:0000313" key="16">
    <source>
        <dbReference type="EMBL" id="KAA1378488.1"/>
    </source>
</evidence>
<dbReference type="InterPro" id="IPR001930">
    <property type="entry name" value="Peptidase_M1"/>
</dbReference>
<keyword evidence="11" id="KW-0482">Metalloprotease</keyword>
<dbReference type="GO" id="GO:0005737">
    <property type="term" value="C:cytoplasm"/>
    <property type="evidence" value="ECO:0007669"/>
    <property type="project" value="TreeGrafter"/>
</dbReference>
<evidence type="ECO:0000256" key="3">
    <source>
        <dbReference type="ARBA" id="ARBA00010136"/>
    </source>
</evidence>
<name>A0A641AMI5_9ACTN</name>
<dbReference type="PANTHER" id="PTHR11533:SF174">
    <property type="entry name" value="PUROMYCIN-SENSITIVE AMINOPEPTIDASE-RELATED"/>
    <property type="match status" value="1"/>
</dbReference>
<evidence type="ECO:0000256" key="10">
    <source>
        <dbReference type="ARBA" id="ARBA00022833"/>
    </source>
</evidence>
<dbReference type="EC" id="3.4.11.2" evidence="4"/>
<evidence type="ECO:0000256" key="1">
    <source>
        <dbReference type="ARBA" id="ARBA00000098"/>
    </source>
</evidence>
<evidence type="ECO:0000259" key="15">
    <source>
        <dbReference type="Pfam" id="PF01433"/>
    </source>
</evidence>
<dbReference type="GO" id="GO:0070006">
    <property type="term" value="F:metalloaminopeptidase activity"/>
    <property type="evidence" value="ECO:0007669"/>
    <property type="project" value="TreeGrafter"/>
</dbReference>
<organism evidence="16 17">
    <name type="scientific">Aeromicrobium fastidiosum</name>
    <dbReference type="NCBI Taxonomy" id="52699"/>
    <lineage>
        <taxon>Bacteria</taxon>
        <taxon>Bacillati</taxon>
        <taxon>Actinomycetota</taxon>
        <taxon>Actinomycetes</taxon>
        <taxon>Propionibacteriales</taxon>
        <taxon>Nocardioidaceae</taxon>
        <taxon>Aeromicrobium</taxon>
    </lineage>
</organism>
<gene>
    <name evidence="16" type="ORF">ESP62_009045</name>
</gene>
<keyword evidence="10" id="KW-0862">Zinc</keyword>
<dbReference type="InterPro" id="IPR014782">
    <property type="entry name" value="Peptidase_M1_dom"/>
</dbReference>
<dbReference type="Gene3D" id="1.10.390.10">
    <property type="entry name" value="Neutral Protease Domain 2"/>
    <property type="match status" value="1"/>
</dbReference>
<evidence type="ECO:0000256" key="5">
    <source>
        <dbReference type="ARBA" id="ARBA00015611"/>
    </source>
</evidence>
<comment type="cofactor">
    <cofactor evidence="2">
        <name>Zn(2+)</name>
        <dbReference type="ChEBI" id="CHEBI:29105"/>
    </cofactor>
</comment>
<keyword evidence="8" id="KW-0479">Metal-binding</keyword>
<evidence type="ECO:0000256" key="6">
    <source>
        <dbReference type="ARBA" id="ARBA00022438"/>
    </source>
</evidence>
<dbReference type="GO" id="GO:0016285">
    <property type="term" value="F:alanyl aminopeptidase activity"/>
    <property type="evidence" value="ECO:0007669"/>
    <property type="project" value="UniProtKB-EC"/>
</dbReference>
<dbReference type="InterPro" id="IPR042097">
    <property type="entry name" value="Aminopeptidase_N-like_N_sf"/>
</dbReference>
<evidence type="ECO:0000256" key="13">
    <source>
        <dbReference type="ARBA" id="ARBA00031533"/>
    </source>
</evidence>
<dbReference type="EMBL" id="SDPP02000002">
    <property type="protein sequence ID" value="KAA1378488.1"/>
    <property type="molecule type" value="Genomic_DNA"/>
</dbReference>
<dbReference type="Gene3D" id="2.60.40.2700">
    <property type="match status" value="2"/>
</dbReference>
<dbReference type="GO" id="GO:0042277">
    <property type="term" value="F:peptide binding"/>
    <property type="evidence" value="ECO:0007669"/>
    <property type="project" value="TreeGrafter"/>
</dbReference>
<evidence type="ECO:0000256" key="4">
    <source>
        <dbReference type="ARBA" id="ARBA00012564"/>
    </source>
</evidence>
<dbReference type="Proteomes" id="UP001515100">
    <property type="component" value="Unassembled WGS sequence"/>
</dbReference>
<dbReference type="InterPro" id="IPR027268">
    <property type="entry name" value="Peptidase_M4/M1_CTD_sf"/>
</dbReference>
<evidence type="ECO:0000256" key="8">
    <source>
        <dbReference type="ARBA" id="ARBA00022723"/>
    </source>
</evidence>
<evidence type="ECO:0000256" key="7">
    <source>
        <dbReference type="ARBA" id="ARBA00022670"/>
    </source>
</evidence>
<dbReference type="SUPFAM" id="SSF63737">
    <property type="entry name" value="Leukotriene A4 hydrolase N-terminal domain"/>
    <property type="match status" value="1"/>
</dbReference>
<reference evidence="16" key="1">
    <citation type="submission" date="2019-09" db="EMBL/GenBank/DDBJ databases">
        <authorList>
            <person name="Li J."/>
        </authorList>
    </citation>
    <scope>NUCLEOTIDE SEQUENCE [LARGE SCALE GENOMIC DNA]</scope>
    <source>
        <strain evidence="16">NRBC 14897</strain>
    </source>
</reference>
<evidence type="ECO:0000256" key="2">
    <source>
        <dbReference type="ARBA" id="ARBA00001947"/>
    </source>
</evidence>
<comment type="catalytic activity">
    <reaction evidence="1">
        <text>Release of an N-terminal amino acid, Xaa-|-Yaa- from a peptide, amide or arylamide. Xaa is preferably Ala, but may be most amino acids including Pro (slow action). When a terminal hydrophobic residue is followed by a prolyl residue, the two may be released as an intact Xaa-Pro dipeptide.</text>
        <dbReference type="EC" id="3.4.11.2"/>
    </reaction>
</comment>
<dbReference type="GO" id="GO:0043171">
    <property type="term" value="P:peptide catabolic process"/>
    <property type="evidence" value="ECO:0007669"/>
    <property type="project" value="TreeGrafter"/>
</dbReference>
<evidence type="ECO:0000256" key="14">
    <source>
        <dbReference type="SAM" id="SignalP"/>
    </source>
</evidence>
<feature type="signal peptide" evidence="14">
    <location>
        <begin position="1"/>
        <end position="25"/>
    </location>
</feature>
<dbReference type="AlphaFoldDB" id="A0A641AMI5"/>
<dbReference type="OrthoDB" id="3885507at2"/>
<feature type="domain" description="Peptidase M1 membrane alanine aminopeptidase" evidence="15">
    <location>
        <begin position="369"/>
        <end position="515"/>
    </location>
</feature>
<dbReference type="Pfam" id="PF01433">
    <property type="entry name" value="Peptidase_M1"/>
    <property type="match status" value="1"/>
</dbReference>
<comment type="similarity">
    <text evidence="3">Belongs to the peptidase M1 family.</text>
</comment>
<evidence type="ECO:0000256" key="12">
    <source>
        <dbReference type="ARBA" id="ARBA00029811"/>
    </source>
</evidence>
<dbReference type="GO" id="GO:0008270">
    <property type="term" value="F:zinc ion binding"/>
    <property type="evidence" value="ECO:0007669"/>
    <property type="project" value="InterPro"/>
</dbReference>
<keyword evidence="7" id="KW-0645">Protease</keyword>
<keyword evidence="6" id="KW-0031">Aminopeptidase</keyword>
<dbReference type="GO" id="GO:0006508">
    <property type="term" value="P:proteolysis"/>
    <property type="evidence" value="ECO:0007669"/>
    <property type="project" value="UniProtKB-KW"/>
</dbReference>
<sequence length="822" mass="87215">MAHAARHLARLVSLALVSGTLVATAGAGTAQAVEAVAGGLSAGDTLFPNQGNSGYDAVHYDIDVTADVAVSSTAGAVATTTFTAARTAVTARTTGAPLSSYAFDFQGSTGTLEESALVVDGVTVDGVAATFERIEETTTSDATTDVHKIVVTPVAPVDGEFTTVVTYHGTPVAHTDTDGSSEGWNNTQDGGTFLNQPVGSMTVFPNNNTPRDKATYSISVDAPTQLTTSSSVNPGLRDAAVVSNGELTSRTPSEDGTRTTWVWDQNRQMASELTLISIGRYDVYESDIALASGRTIPEWSFIDPSISTNSQATTQATRARLKDVVDFLEERYGPYPGNSIGLVTDVVPSSISYALETQDRSFFPTRASLGTTIHEVMHQWFGDNVSPVDWNDIWLNEGPATYAEYQVPFEGLGTTDTSTEQAIFDTWDETPADDELWTVPTADMSEASQLFGAQVYDRGAMALEALRTSIGAVPFAELMRQWQSRHGGTSRRTIDFIALAEEVSGRDLDAFFETWIYTTGKPAWPAKFDLTLDGPGGALVPGETSAFSLSTTNTGRVEQTGSVVMLDLSTILSTVALGDLPDGVGVDGTTLTWTVPSTAVGGTSKVAIPFTVRAGTVGAAGRVVARADTLGSTCSGCTADLVVKGRPLATTPVPTISGTTRVGASVTVVPGTWDEGATLSYQWLRNGVPIPGATGPVRVLTPTDWRQRISVVVTGAKPDHESVSRTTAPTSVRVGLLTLRPKPAISGTPKVGRRLTVQRATYDPGVSLRYRWYADGHRVGGTRATLRIAKAYRGKRITVRVSVRKTGYETWTRRSGRTARVH</sequence>
<feature type="chain" id="PRO_5038905625" description="Aminopeptidase N" evidence="14">
    <location>
        <begin position="26"/>
        <end position="822"/>
    </location>
</feature>
<dbReference type="GO" id="GO:0005615">
    <property type="term" value="C:extracellular space"/>
    <property type="evidence" value="ECO:0007669"/>
    <property type="project" value="TreeGrafter"/>
</dbReference>
<protein>
    <recommendedName>
        <fullName evidence="5">Aminopeptidase N</fullName>
        <ecNumber evidence="4">3.4.11.2</ecNumber>
    </recommendedName>
    <alternativeName>
        <fullName evidence="12">Alanine aminopeptidase</fullName>
    </alternativeName>
    <alternativeName>
        <fullName evidence="13">Lysyl aminopeptidase</fullName>
    </alternativeName>
</protein>
<dbReference type="CDD" id="cd09603">
    <property type="entry name" value="M1_APN_like"/>
    <property type="match status" value="1"/>
</dbReference>
<keyword evidence="14" id="KW-0732">Signal</keyword>
<evidence type="ECO:0000256" key="11">
    <source>
        <dbReference type="ARBA" id="ARBA00023049"/>
    </source>
</evidence>
<comment type="caution">
    <text evidence="16">The sequence shown here is derived from an EMBL/GenBank/DDBJ whole genome shotgun (WGS) entry which is preliminary data.</text>
</comment>
<keyword evidence="9" id="KW-0378">Hydrolase</keyword>
<evidence type="ECO:0000256" key="9">
    <source>
        <dbReference type="ARBA" id="ARBA00022801"/>
    </source>
</evidence>
<accession>A0A641AMI5</accession>